<dbReference type="InterPro" id="IPR004333">
    <property type="entry name" value="SBP_dom"/>
</dbReference>
<sequence>MGSWSYGCGGGDESSVPMRDGIGKSRNLWDFDGNNHQEFVELDSQDLVRKALGNSSSSHAQSSSPTKRMRAAAAPTGGVNSQSPPCCQVHGCRKDLSSSKDYHKRHRVCEVHSKTAKVTVNGIEQRFCQQCSRFHLLAEFDDGKRSCRKRLAGHNERRRKPHSARGGRLFQTFAGTRFQGATFSTSSVVHQDVLPEDVMHPQRYEMNVWHGNVKVEEGIDSSPQLSSIPMPNRHIPPPKSLYDGGISDITRCRISESNSNSNSNSNNACTGGPMYHHINTSLQRSMNGFNLSSSSNLHQSMSRSGRAPSLLSPMSRAPSSSTENHHHYDIARVSEKLTSAMSNATNDVQQGMNSRNNPVGSHESRVWEGMNSCENDNNNSNAPLQQMMLFSDNGPSYSVDHVVRGSDNRGRDGPTADLLELTSQLQRADHGDDERQRKQESGPFSGFRMTSMVERAIDEWA</sequence>
<name>A0A484MH95_9ASTE</name>
<keyword evidence="8" id="KW-0539">Nucleus</keyword>
<keyword evidence="3 10" id="KW-0863">Zinc-finger</keyword>
<dbReference type="AlphaFoldDB" id="A0A484MH95"/>
<dbReference type="PROSITE" id="PS51141">
    <property type="entry name" value="ZF_SBP"/>
    <property type="match status" value="1"/>
</dbReference>
<evidence type="ECO:0000256" key="6">
    <source>
        <dbReference type="ARBA" id="ARBA00023125"/>
    </source>
</evidence>
<evidence type="ECO:0000256" key="4">
    <source>
        <dbReference type="ARBA" id="ARBA00022833"/>
    </source>
</evidence>
<feature type="compositionally biased region" description="Basic and acidic residues" evidence="11">
    <location>
        <begin position="427"/>
        <end position="440"/>
    </location>
</feature>
<evidence type="ECO:0000256" key="7">
    <source>
        <dbReference type="ARBA" id="ARBA00023163"/>
    </source>
</evidence>
<feature type="compositionally biased region" description="Basic and acidic residues" evidence="11">
    <location>
        <begin position="401"/>
        <end position="414"/>
    </location>
</feature>
<evidence type="ECO:0000256" key="5">
    <source>
        <dbReference type="ARBA" id="ARBA00023015"/>
    </source>
</evidence>
<comment type="subcellular location">
    <subcellularLocation>
        <location evidence="1">Nucleus</location>
    </subcellularLocation>
</comment>
<keyword evidence="5" id="KW-0805">Transcription regulation</keyword>
<evidence type="ECO:0000256" key="2">
    <source>
        <dbReference type="ARBA" id="ARBA00022723"/>
    </source>
</evidence>
<feature type="compositionally biased region" description="Low complexity" evidence="11">
    <location>
        <begin position="55"/>
        <end position="64"/>
    </location>
</feature>
<evidence type="ECO:0000256" key="8">
    <source>
        <dbReference type="ARBA" id="ARBA00023242"/>
    </source>
</evidence>
<dbReference type="PANTHER" id="PTHR31251:SF226">
    <property type="entry name" value="SQUAMOSA PROMOTER-BINDING-LIKE PROTEIN 6"/>
    <property type="match status" value="1"/>
</dbReference>
<feature type="region of interest" description="Disordered" evidence="11">
    <location>
        <begin position="293"/>
        <end position="326"/>
    </location>
</feature>
<dbReference type="SUPFAM" id="SSF103612">
    <property type="entry name" value="SBT domain"/>
    <property type="match status" value="1"/>
</dbReference>
<feature type="region of interest" description="Disordered" evidence="11">
    <location>
        <begin position="347"/>
        <end position="450"/>
    </location>
</feature>
<gene>
    <name evidence="13" type="ORF">CCAM_LOCUS29264</name>
</gene>
<proteinExistence type="predicted"/>
<feature type="compositionally biased region" description="Polar residues" evidence="11">
    <location>
        <begin position="347"/>
        <end position="359"/>
    </location>
</feature>
<evidence type="ECO:0000256" key="9">
    <source>
        <dbReference type="ARBA" id="ARBA00056472"/>
    </source>
</evidence>
<dbReference type="EMBL" id="OOIL02003368">
    <property type="protein sequence ID" value="VFQ87488.1"/>
    <property type="molecule type" value="Genomic_DNA"/>
</dbReference>
<evidence type="ECO:0000259" key="12">
    <source>
        <dbReference type="PROSITE" id="PS51141"/>
    </source>
</evidence>
<dbReference type="InterPro" id="IPR036893">
    <property type="entry name" value="SBP_sf"/>
</dbReference>
<evidence type="ECO:0000256" key="3">
    <source>
        <dbReference type="ARBA" id="ARBA00022771"/>
    </source>
</evidence>
<feature type="region of interest" description="Disordered" evidence="11">
    <location>
        <begin position="53"/>
        <end position="80"/>
    </location>
</feature>
<dbReference type="Pfam" id="PF03110">
    <property type="entry name" value="SBP"/>
    <property type="match status" value="1"/>
</dbReference>
<dbReference type="GO" id="GO:0008270">
    <property type="term" value="F:zinc ion binding"/>
    <property type="evidence" value="ECO:0007669"/>
    <property type="project" value="UniProtKB-KW"/>
</dbReference>
<feature type="domain" description="SBP-type" evidence="12">
    <location>
        <begin position="84"/>
        <end position="161"/>
    </location>
</feature>
<comment type="function">
    <text evidence="9">Probable transcriptional factor. Binds to the promoter of the SQUAMOSA gene.</text>
</comment>
<keyword evidence="2" id="KW-0479">Metal-binding</keyword>
<protein>
    <recommendedName>
        <fullName evidence="12">SBP-type domain-containing protein</fullName>
    </recommendedName>
</protein>
<dbReference type="GO" id="GO:0005634">
    <property type="term" value="C:nucleus"/>
    <property type="evidence" value="ECO:0007669"/>
    <property type="project" value="UniProtKB-SubCell"/>
</dbReference>
<keyword evidence="4" id="KW-0862">Zinc</keyword>
<keyword evidence="6" id="KW-0238">DNA-binding</keyword>
<evidence type="ECO:0000256" key="1">
    <source>
        <dbReference type="ARBA" id="ARBA00004123"/>
    </source>
</evidence>
<feature type="compositionally biased region" description="Low complexity" evidence="11">
    <location>
        <begin position="293"/>
        <end position="304"/>
    </location>
</feature>
<evidence type="ECO:0000256" key="11">
    <source>
        <dbReference type="SAM" id="MobiDB-lite"/>
    </source>
</evidence>
<dbReference type="Gene3D" id="4.10.1100.10">
    <property type="entry name" value="Transcription factor, SBP-box domain"/>
    <property type="match status" value="1"/>
</dbReference>
<dbReference type="Proteomes" id="UP000595140">
    <property type="component" value="Unassembled WGS sequence"/>
</dbReference>
<dbReference type="OrthoDB" id="514967at2759"/>
<dbReference type="GO" id="GO:0003677">
    <property type="term" value="F:DNA binding"/>
    <property type="evidence" value="ECO:0007669"/>
    <property type="project" value="UniProtKB-KW"/>
</dbReference>
<evidence type="ECO:0000313" key="13">
    <source>
        <dbReference type="EMBL" id="VFQ87488.1"/>
    </source>
</evidence>
<dbReference type="FunFam" id="4.10.1100.10:FF:000001">
    <property type="entry name" value="Squamosa promoter-binding-like protein 14"/>
    <property type="match status" value="1"/>
</dbReference>
<reference evidence="13 14" key="1">
    <citation type="submission" date="2018-04" db="EMBL/GenBank/DDBJ databases">
        <authorList>
            <person name="Vogel A."/>
        </authorList>
    </citation>
    <scope>NUCLEOTIDE SEQUENCE [LARGE SCALE GENOMIC DNA]</scope>
</reference>
<dbReference type="InterPro" id="IPR044817">
    <property type="entry name" value="SBP-like"/>
</dbReference>
<evidence type="ECO:0000256" key="10">
    <source>
        <dbReference type="PROSITE-ProRule" id="PRU00470"/>
    </source>
</evidence>
<feature type="compositionally biased region" description="Low complexity" evidence="11">
    <location>
        <begin position="371"/>
        <end position="381"/>
    </location>
</feature>
<dbReference type="PANTHER" id="PTHR31251">
    <property type="entry name" value="SQUAMOSA PROMOTER-BINDING-LIKE PROTEIN 4"/>
    <property type="match status" value="1"/>
</dbReference>
<accession>A0A484MH95</accession>
<keyword evidence="14" id="KW-1185">Reference proteome</keyword>
<evidence type="ECO:0000313" key="14">
    <source>
        <dbReference type="Proteomes" id="UP000595140"/>
    </source>
</evidence>
<organism evidence="13 14">
    <name type="scientific">Cuscuta campestris</name>
    <dbReference type="NCBI Taxonomy" id="132261"/>
    <lineage>
        <taxon>Eukaryota</taxon>
        <taxon>Viridiplantae</taxon>
        <taxon>Streptophyta</taxon>
        <taxon>Embryophyta</taxon>
        <taxon>Tracheophyta</taxon>
        <taxon>Spermatophyta</taxon>
        <taxon>Magnoliopsida</taxon>
        <taxon>eudicotyledons</taxon>
        <taxon>Gunneridae</taxon>
        <taxon>Pentapetalae</taxon>
        <taxon>asterids</taxon>
        <taxon>lamiids</taxon>
        <taxon>Solanales</taxon>
        <taxon>Convolvulaceae</taxon>
        <taxon>Cuscuteae</taxon>
        <taxon>Cuscuta</taxon>
        <taxon>Cuscuta subgen. Grammica</taxon>
        <taxon>Cuscuta sect. Cleistogrammica</taxon>
    </lineage>
</organism>
<keyword evidence="7" id="KW-0804">Transcription</keyword>